<dbReference type="AlphaFoldDB" id="A0A8J8GDB4"/>
<name>A0A8J8GDB4_9FLAO</name>
<gene>
    <name evidence="1" type="ORF">HNQ03_002941</name>
</gene>
<comment type="caution">
    <text evidence="1">The sequence shown here is derived from an EMBL/GenBank/DDBJ whole genome shotgun (WGS) entry which is preliminary data.</text>
</comment>
<evidence type="ECO:0000313" key="2">
    <source>
        <dbReference type="Proteomes" id="UP000610746"/>
    </source>
</evidence>
<dbReference type="RefSeq" id="WP_173780391.1">
    <property type="nucleotide sequence ID" value="NZ_JABSNO010000029.1"/>
</dbReference>
<reference evidence="1" key="1">
    <citation type="submission" date="2020-05" db="EMBL/GenBank/DDBJ databases">
        <title>Genomic Encyclopedia of Type Strains, Phase IV (KMG-V): Genome sequencing to study the core and pangenomes of soil and plant-associated prokaryotes.</title>
        <authorList>
            <person name="Whitman W."/>
        </authorList>
    </citation>
    <scope>NUCLEOTIDE SEQUENCE</scope>
    <source>
        <strain evidence="1">16F</strain>
    </source>
</reference>
<accession>A0A8J8GDB4</accession>
<keyword evidence="2" id="KW-1185">Reference proteome</keyword>
<evidence type="ECO:0008006" key="3">
    <source>
        <dbReference type="Google" id="ProtNLM"/>
    </source>
</evidence>
<proteinExistence type="predicted"/>
<dbReference type="Proteomes" id="UP000610746">
    <property type="component" value="Unassembled WGS sequence"/>
</dbReference>
<evidence type="ECO:0000313" key="1">
    <source>
        <dbReference type="EMBL" id="NRS93850.1"/>
    </source>
</evidence>
<dbReference type="EMBL" id="JABSNO010000029">
    <property type="protein sequence ID" value="NRS93850.1"/>
    <property type="molecule type" value="Genomic_DNA"/>
</dbReference>
<organism evidence="1 2">
    <name type="scientific">Frigoriflavimonas asaccharolytica</name>
    <dbReference type="NCBI Taxonomy" id="2735899"/>
    <lineage>
        <taxon>Bacteria</taxon>
        <taxon>Pseudomonadati</taxon>
        <taxon>Bacteroidota</taxon>
        <taxon>Flavobacteriia</taxon>
        <taxon>Flavobacteriales</taxon>
        <taxon>Weeksellaceae</taxon>
        <taxon>Frigoriflavimonas</taxon>
    </lineage>
</organism>
<sequence>MDKTILTTFLIVFSLFSCKQSNDTPKPEINNNLIVNSKQELNLDDFIGEWTLANTSNSVNDHTFSINFSKNKKQFLEGYYCAVAKHGNKIDCATDKEINIKEIKKDNDGIIISFMSFFGAENGEAKLTLSEGKLHWQVTKKPIGEFYCPLDAFLVKKKEEVILSSQNNSKIVNLTSENYKGKDITMQLYKEIIESYGCGDNSVKGMSLGNYNSVEIFILENDCGDFPFKDIVSVKNGKIIDKLEIESDSWDIEKDEKNIRDETILIFNIDNLSNINITKSHLIDSKIDKVEKFKYLISTNGEFIKK</sequence>
<dbReference type="PROSITE" id="PS51257">
    <property type="entry name" value="PROKAR_LIPOPROTEIN"/>
    <property type="match status" value="1"/>
</dbReference>
<protein>
    <recommendedName>
        <fullName evidence="3">Lipocalin-like protein</fullName>
    </recommendedName>
</protein>